<dbReference type="InterPro" id="IPR036723">
    <property type="entry name" value="Alpha-catenin/vinculin-like_sf"/>
</dbReference>
<evidence type="ECO:0000256" key="1">
    <source>
        <dbReference type="ARBA" id="ARBA00004496"/>
    </source>
</evidence>
<feature type="region of interest" description="Disordered" evidence="5">
    <location>
        <begin position="94"/>
        <end position="119"/>
    </location>
</feature>
<evidence type="ECO:0000256" key="4">
    <source>
        <dbReference type="SAM" id="Coils"/>
    </source>
</evidence>
<feature type="coiled-coil region" evidence="4">
    <location>
        <begin position="397"/>
        <end position="452"/>
    </location>
</feature>
<dbReference type="SUPFAM" id="SSF47220">
    <property type="entry name" value="alpha-catenin/vinculin-like"/>
    <property type="match status" value="3"/>
</dbReference>
<proteinExistence type="inferred from homology"/>
<organism evidence="6 7">
    <name type="scientific">Batillaria attramentaria</name>
    <dbReference type="NCBI Taxonomy" id="370345"/>
    <lineage>
        <taxon>Eukaryota</taxon>
        <taxon>Metazoa</taxon>
        <taxon>Spiralia</taxon>
        <taxon>Lophotrochozoa</taxon>
        <taxon>Mollusca</taxon>
        <taxon>Gastropoda</taxon>
        <taxon>Caenogastropoda</taxon>
        <taxon>Sorbeoconcha</taxon>
        <taxon>Cerithioidea</taxon>
        <taxon>Batillariidae</taxon>
        <taxon>Batillaria</taxon>
    </lineage>
</organism>
<sequence length="775" mass="85786">MAGLQPKNDSRLSLEIRTKSVEQTLVPLVTQITTLVNHREKPRLSEKTQQALERVGQAVNMAVGRFVAVGESIVEDHPELRAEMDDACREARAAGESIQQQTAMGSQAGEASASTRTTADKTAMVRAARQLLSAITKVLLLADRIVIKQLIASKDRVLQCLAQVESVTSFQDFVATFSQFGKHMVELAHLSGDRQNDLKSEKQRAQMGSARAILEKSTMMLLTSCKTCLRHPECRTAALNREAVFLMIRNSLDLVQRVVTDGGAVMSNGNVSPTLNGDSGIGLSAMHPTASRAFKELEDLIDMTRVTMIGPAIEDKMLSAFELAKETVDDFTDSPYTSHDNREKIMQLTERLRDELHSLLMIGRTLNSKEAVAPTQDLETAILKTMDVCKSLRKQLLEAAMEQASELFRRNEDHELLTGLRGAGLSGEVQHAEQLTVQFAEHQEQLEEVCKLFRHMASSEPLVITADHNETFIHSLGPMILFAAQTLAQYPNSKICRENLEVFADAWESQINDLSILVKEVNDVCQGRGDKVVYLSLPRPGKHGTTSRSLRPVKLDAEEQAKIAKLGLEMKLITSEMEAEADKWAEPDNAVVRRAKNMAAMAFSMYLFTRGEGRLHTTHDLFLQAEFFAEEGNKLYRTVKDFASRVPVCSSKDELLAYVDRIPACCHQLHVTLKTPTFGKSATFNKVDSAIQETKNLMNIIAKVVTTCFICATKYNIDYRTSPVPSTRWRGSGGGSGSYDYRSSGSENELSISGPSDGIYRTSSLNKPFSLDKTG</sequence>
<dbReference type="GO" id="GO:0005737">
    <property type="term" value="C:cytoplasm"/>
    <property type="evidence" value="ECO:0007669"/>
    <property type="project" value="UniProtKB-SubCell"/>
</dbReference>
<dbReference type="Pfam" id="PF01044">
    <property type="entry name" value="Vinculin"/>
    <property type="match status" value="2"/>
</dbReference>
<dbReference type="Proteomes" id="UP001519460">
    <property type="component" value="Unassembled WGS sequence"/>
</dbReference>
<keyword evidence="3" id="KW-0963">Cytoplasm</keyword>
<dbReference type="EMBL" id="JACVVK020000122">
    <property type="protein sequence ID" value="KAK7490825.1"/>
    <property type="molecule type" value="Genomic_DNA"/>
</dbReference>
<gene>
    <name evidence="6" type="ORF">BaRGS_00017881</name>
</gene>
<feature type="region of interest" description="Disordered" evidence="5">
    <location>
        <begin position="726"/>
        <end position="775"/>
    </location>
</feature>
<evidence type="ECO:0000313" key="7">
    <source>
        <dbReference type="Proteomes" id="UP001519460"/>
    </source>
</evidence>
<comment type="similarity">
    <text evidence="2">Belongs to the vinculin/alpha-catenin family.</text>
</comment>
<comment type="subcellular location">
    <subcellularLocation>
        <location evidence="1">Cytoplasm</location>
    </subcellularLocation>
</comment>
<dbReference type="PANTHER" id="PTHR46342:SF1">
    <property type="entry name" value="ALPHA-CATULIN"/>
    <property type="match status" value="1"/>
</dbReference>
<protein>
    <recommendedName>
        <fullName evidence="8">Alpha-catulin</fullName>
    </recommendedName>
</protein>
<evidence type="ECO:0000313" key="6">
    <source>
        <dbReference type="EMBL" id="KAK7490825.1"/>
    </source>
</evidence>
<keyword evidence="4" id="KW-0175">Coiled coil</keyword>
<dbReference type="InterPro" id="IPR030045">
    <property type="entry name" value="CTNNAL1"/>
</dbReference>
<dbReference type="PRINTS" id="PR00805">
    <property type="entry name" value="ALPHACATENIN"/>
</dbReference>
<dbReference type="PANTHER" id="PTHR46342">
    <property type="entry name" value="ALPHA-CATULIN"/>
    <property type="match status" value="1"/>
</dbReference>
<keyword evidence="7" id="KW-1185">Reference proteome</keyword>
<name>A0ABD0KVM0_9CAEN</name>
<dbReference type="Gene3D" id="1.20.120.230">
    <property type="entry name" value="Alpha-catenin/vinculin-like"/>
    <property type="match status" value="4"/>
</dbReference>
<accession>A0ABD0KVM0</accession>
<evidence type="ECO:0000256" key="5">
    <source>
        <dbReference type="SAM" id="MobiDB-lite"/>
    </source>
</evidence>
<evidence type="ECO:0000256" key="2">
    <source>
        <dbReference type="ARBA" id="ARBA00008376"/>
    </source>
</evidence>
<evidence type="ECO:0000256" key="3">
    <source>
        <dbReference type="ARBA" id="ARBA00022490"/>
    </source>
</evidence>
<dbReference type="AlphaFoldDB" id="A0ABD0KVM0"/>
<reference evidence="6 7" key="1">
    <citation type="journal article" date="2023" name="Sci. Data">
        <title>Genome assembly of the Korean intertidal mud-creeper Batillaria attramentaria.</title>
        <authorList>
            <person name="Patra A.K."/>
            <person name="Ho P.T."/>
            <person name="Jun S."/>
            <person name="Lee S.J."/>
            <person name="Kim Y."/>
            <person name="Won Y.J."/>
        </authorList>
    </citation>
    <scope>NUCLEOTIDE SEQUENCE [LARGE SCALE GENOMIC DNA]</scope>
    <source>
        <strain evidence="6">Wonlab-2016</strain>
    </source>
</reference>
<evidence type="ECO:0008006" key="8">
    <source>
        <dbReference type="Google" id="ProtNLM"/>
    </source>
</evidence>
<dbReference type="InterPro" id="IPR006077">
    <property type="entry name" value="Vinculin/catenin"/>
</dbReference>
<dbReference type="InterPro" id="IPR001033">
    <property type="entry name" value="Alpha_catenin"/>
</dbReference>
<comment type="caution">
    <text evidence="6">The sequence shown here is derived from an EMBL/GenBank/DDBJ whole genome shotgun (WGS) entry which is preliminary data.</text>
</comment>